<dbReference type="Proteomes" id="UP000006039">
    <property type="component" value="Unassembled WGS sequence"/>
</dbReference>
<reference evidence="2" key="5">
    <citation type="submission" date="2018-04" db="UniProtKB">
        <authorList>
            <consortium name="EnsemblFungi"/>
        </authorList>
    </citation>
    <scope>IDENTIFICATION</scope>
    <source>
        <strain evidence="2">R3-111a-1</strain>
    </source>
</reference>
<dbReference type="AlphaFoldDB" id="J3P2I0"/>
<dbReference type="GeneID" id="20348184"/>
<dbReference type="VEuPathDB" id="FungiDB:GGTG_07726"/>
<evidence type="ECO:0000313" key="3">
    <source>
        <dbReference type="Proteomes" id="UP000006039"/>
    </source>
</evidence>
<keyword evidence="3" id="KW-1185">Reference proteome</keyword>
<evidence type="ECO:0000313" key="2">
    <source>
        <dbReference type="EnsemblFungi" id="EJT73872"/>
    </source>
</evidence>
<reference evidence="2" key="4">
    <citation type="journal article" date="2015" name="G3 (Bethesda)">
        <title>Genome sequences of three phytopathogenic species of the Magnaporthaceae family of fungi.</title>
        <authorList>
            <person name="Okagaki L.H."/>
            <person name="Nunes C.C."/>
            <person name="Sailsbery J."/>
            <person name="Clay B."/>
            <person name="Brown D."/>
            <person name="John T."/>
            <person name="Oh Y."/>
            <person name="Young N."/>
            <person name="Fitzgerald M."/>
            <person name="Haas B.J."/>
            <person name="Zeng Q."/>
            <person name="Young S."/>
            <person name="Adiconis X."/>
            <person name="Fan L."/>
            <person name="Levin J.Z."/>
            <person name="Mitchell T.K."/>
            <person name="Okubara P.A."/>
            <person name="Farman M.L."/>
            <person name="Kohn L.M."/>
            <person name="Birren B."/>
            <person name="Ma L.-J."/>
            <person name="Dean R.A."/>
        </authorList>
    </citation>
    <scope>NUCLEOTIDE SEQUENCE</scope>
    <source>
        <strain evidence="2">R3-111a-1</strain>
    </source>
</reference>
<evidence type="ECO:0000313" key="1">
    <source>
        <dbReference type="EMBL" id="EJT73872.1"/>
    </source>
</evidence>
<name>J3P2I0_GAET3</name>
<reference evidence="1" key="3">
    <citation type="submission" date="2010-09" db="EMBL/GenBank/DDBJ databases">
        <title>Annotation of Gaeumannomyces graminis var. tritici R3-111a-1.</title>
        <authorList>
            <consortium name="The Broad Institute Genome Sequencing Platform"/>
            <person name="Ma L.-J."/>
            <person name="Dead R."/>
            <person name="Young S.K."/>
            <person name="Zeng Q."/>
            <person name="Gargeya S."/>
            <person name="Fitzgerald M."/>
            <person name="Haas B."/>
            <person name="Abouelleil A."/>
            <person name="Alvarado L."/>
            <person name="Arachchi H.M."/>
            <person name="Berlin A."/>
            <person name="Brown A."/>
            <person name="Chapman S.B."/>
            <person name="Chen Z."/>
            <person name="Dunbar C."/>
            <person name="Freedman E."/>
            <person name="Gearin G."/>
            <person name="Gellesch M."/>
            <person name="Goldberg J."/>
            <person name="Griggs A."/>
            <person name="Gujja S."/>
            <person name="Heiman D."/>
            <person name="Howarth C."/>
            <person name="Larson L."/>
            <person name="Lui A."/>
            <person name="MacDonald P.J.P."/>
            <person name="Mehta T."/>
            <person name="Montmayeur A."/>
            <person name="Murphy C."/>
            <person name="Neiman D."/>
            <person name="Pearson M."/>
            <person name="Priest M."/>
            <person name="Roberts A."/>
            <person name="Saif S."/>
            <person name="Shea T."/>
            <person name="Shenoy N."/>
            <person name="Sisk P."/>
            <person name="Stolte C."/>
            <person name="Sykes S."/>
            <person name="Yandava C."/>
            <person name="Wortman J."/>
            <person name="Nusbaum C."/>
            <person name="Birren B."/>
        </authorList>
    </citation>
    <scope>NUCLEOTIDE SEQUENCE</scope>
    <source>
        <strain evidence="1">R3-111a-1</strain>
    </source>
</reference>
<proteinExistence type="predicted"/>
<protein>
    <submittedName>
        <fullName evidence="1 2">Uncharacterized protein</fullName>
    </submittedName>
</protein>
<reference evidence="3" key="1">
    <citation type="submission" date="2010-07" db="EMBL/GenBank/DDBJ databases">
        <title>The genome sequence of Gaeumannomyces graminis var. tritici strain R3-111a-1.</title>
        <authorList>
            <consortium name="The Broad Institute Genome Sequencing Platform"/>
            <person name="Ma L.-J."/>
            <person name="Dead R."/>
            <person name="Young S."/>
            <person name="Zeng Q."/>
            <person name="Koehrsen M."/>
            <person name="Alvarado L."/>
            <person name="Berlin A."/>
            <person name="Chapman S.B."/>
            <person name="Chen Z."/>
            <person name="Freedman E."/>
            <person name="Gellesch M."/>
            <person name="Goldberg J."/>
            <person name="Griggs A."/>
            <person name="Gujja S."/>
            <person name="Heilman E.R."/>
            <person name="Heiman D."/>
            <person name="Hepburn T."/>
            <person name="Howarth C."/>
            <person name="Jen D."/>
            <person name="Larson L."/>
            <person name="Mehta T."/>
            <person name="Neiman D."/>
            <person name="Pearson M."/>
            <person name="Roberts A."/>
            <person name="Saif S."/>
            <person name="Shea T."/>
            <person name="Shenoy N."/>
            <person name="Sisk P."/>
            <person name="Stolte C."/>
            <person name="Sykes S."/>
            <person name="Walk T."/>
            <person name="White J."/>
            <person name="Yandava C."/>
            <person name="Haas B."/>
            <person name="Nusbaum C."/>
            <person name="Birren B."/>
        </authorList>
    </citation>
    <scope>NUCLEOTIDE SEQUENCE [LARGE SCALE GENOMIC DNA]</scope>
    <source>
        <strain evidence="3">R3-111a-1</strain>
    </source>
</reference>
<accession>J3P2I0</accession>
<dbReference type="EMBL" id="GL385398">
    <property type="protein sequence ID" value="EJT73872.1"/>
    <property type="molecule type" value="Genomic_DNA"/>
</dbReference>
<dbReference type="HOGENOM" id="CLU_2026884_0_0_1"/>
<dbReference type="RefSeq" id="XP_009223816.1">
    <property type="nucleotide sequence ID" value="XM_009225552.1"/>
</dbReference>
<dbReference type="EnsemblFungi" id="EJT73872">
    <property type="protein sequence ID" value="EJT73872"/>
    <property type="gene ID" value="GGTG_07726"/>
</dbReference>
<sequence>MAAHSIYQPLNQSRQEIRLIEITPFDPADKSSVIDCKLHVVSLLDKPDATVNLDAALRQAVRHSWPQIIREAAAASHIQDMIEIGGPPRPEWDHRAYWASMISNITAQMDFSHAGCPLFLRF</sequence>
<reference evidence="1" key="2">
    <citation type="submission" date="2010-07" db="EMBL/GenBank/DDBJ databases">
        <authorList>
            <consortium name="The Broad Institute Genome Sequencing Platform"/>
            <consortium name="Broad Institute Genome Sequencing Center for Infectious Disease"/>
            <person name="Ma L.-J."/>
            <person name="Dead R."/>
            <person name="Young S."/>
            <person name="Zeng Q."/>
            <person name="Koehrsen M."/>
            <person name="Alvarado L."/>
            <person name="Berlin A."/>
            <person name="Chapman S.B."/>
            <person name="Chen Z."/>
            <person name="Freedman E."/>
            <person name="Gellesch M."/>
            <person name="Goldberg J."/>
            <person name="Griggs A."/>
            <person name="Gujja S."/>
            <person name="Heilman E.R."/>
            <person name="Heiman D."/>
            <person name="Hepburn T."/>
            <person name="Howarth C."/>
            <person name="Jen D."/>
            <person name="Larson L."/>
            <person name="Mehta T."/>
            <person name="Neiman D."/>
            <person name="Pearson M."/>
            <person name="Roberts A."/>
            <person name="Saif S."/>
            <person name="Shea T."/>
            <person name="Shenoy N."/>
            <person name="Sisk P."/>
            <person name="Stolte C."/>
            <person name="Sykes S."/>
            <person name="Walk T."/>
            <person name="White J."/>
            <person name="Yandava C."/>
            <person name="Haas B."/>
            <person name="Nusbaum C."/>
            <person name="Birren B."/>
        </authorList>
    </citation>
    <scope>NUCLEOTIDE SEQUENCE</scope>
    <source>
        <strain evidence="1">R3-111a-1</strain>
    </source>
</reference>
<gene>
    <name evidence="2" type="primary">20348184</name>
    <name evidence="1" type="ORF">GGTG_07726</name>
</gene>
<organism evidence="1">
    <name type="scientific">Gaeumannomyces tritici (strain R3-111a-1)</name>
    <name type="common">Wheat and barley take-all root rot fungus</name>
    <name type="synonym">Gaeumannomyces graminis var. tritici</name>
    <dbReference type="NCBI Taxonomy" id="644352"/>
    <lineage>
        <taxon>Eukaryota</taxon>
        <taxon>Fungi</taxon>
        <taxon>Dikarya</taxon>
        <taxon>Ascomycota</taxon>
        <taxon>Pezizomycotina</taxon>
        <taxon>Sordariomycetes</taxon>
        <taxon>Sordariomycetidae</taxon>
        <taxon>Magnaporthales</taxon>
        <taxon>Magnaporthaceae</taxon>
        <taxon>Gaeumannomyces</taxon>
    </lineage>
</organism>